<keyword evidence="7" id="KW-1185">Reference proteome</keyword>
<dbReference type="PANTHER" id="PTHR30055">
    <property type="entry name" value="HTH-TYPE TRANSCRIPTIONAL REGULATOR RUTR"/>
    <property type="match status" value="1"/>
</dbReference>
<keyword evidence="3" id="KW-0804">Transcription</keyword>
<evidence type="ECO:0000256" key="3">
    <source>
        <dbReference type="ARBA" id="ARBA00023163"/>
    </source>
</evidence>
<reference evidence="6 7" key="1">
    <citation type="submission" date="2019-12" db="EMBL/GenBank/DDBJ databases">
        <authorList>
            <person name="Huq M.A."/>
        </authorList>
    </citation>
    <scope>NUCLEOTIDE SEQUENCE [LARGE SCALE GENOMIC DNA]</scope>
    <source>
        <strain evidence="6 7">MAH-20</strain>
    </source>
</reference>
<proteinExistence type="predicted"/>
<dbReference type="PROSITE" id="PS50977">
    <property type="entry name" value="HTH_TETR_2"/>
    <property type="match status" value="1"/>
</dbReference>
<evidence type="ECO:0000256" key="2">
    <source>
        <dbReference type="ARBA" id="ARBA00023125"/>
    </source>
</evidence>
<name>A0A6I4IX96_9SPHN</name>
<feature type="domain" description="HTH tetR-type" evidence="5">
    <location>
        <begin position="26"/>
        <end position="86"/>
    </location>
</feature>
<organism evidence="6 7">
    <name type="scientific">Sphingomonas horti</name>
    <dbReference type="NCBI Taxonomy" id="2682842"/>
    <lineage>
        <taxon>Bacteria</taxon>
        <taxon>Pseudomonadati</taxon>
        <taxon>Pseudomonadota</taxon>
        <taxon>Alphaproteobacteria</taxon>
        <taxon>Sphingomonadales</taxon>
        <taxon>Sphingomonadaceae</taxon>
        <taxon>Sphingomonas</taxon>
    </lineage>
</organism>
<protein>
    <submittedName>
        <fullName evidence="6">TetR family transcriptional regulator</fullName>
    </submittedName>
</protein>
<dbReference type="SUPFAM" id="SSF48498">
    <property type="entry name" value="Tetracyclin repressor-like, C-terminal domain"/>
    <property type="match status" value="1"/>
</dbReference>
<dbReference type="InterPro" id="IPR050109">
    <property type="entry name" value="HTH-type_TetR-like_transc_reg"/>
</dbReference>
<dbReference type="InterPro" id="IPR001647">
    <property type="entry name" value="HTH_TetR"/>
</dbReference>
<dbReference type="GO" id="GO:0000976">
    <property type="term" value="F:transcription cis-regulatory region binding"/>
    <property type="evidence" value="ECO:0007669"/>
    <property type="project" value="TreeGrafter"/>
</dbReference>
<accession>A0A6I4IX96</accession>
<evidence type="ECO:0000259" key="5">
    <source>
        <dbReference type="PROSITE" id="PS50977"/>
    </source>
</evidence>
<sequence length="210" mass="22886">MDSRTCAALKGSGGVKIGEKGRARSGVTTDIVREAALALAREFGPGRVTVEGISTASGVAKTTIYRRWPNAAALIMDAFLDEIGPVIAYRPTATLIGTFSNALHDLARALTPSRREMLRHLVAAAQSDPDLGAAFWENWIKPRREEALRAIQPFGVARDEGDILLDLLFGAFYYRMLIPYAAIDSEWIDGLVERVFLDDPKPATELGGRN</sequence>
<dbReference type="PANTHER" id="PTHR30055:SF148">
    <property type="entry name" value="TETR-FAMILY TRANSCRIPTIONAL REGULATOR"/>
    <property type="match status" value="1"/>
</dbReference>
<feature type="DNA-binding region" description="H-T-H motif" evidence="4">
    <location>
        <begin position="49"/>
        <end position="68"/>
    </location>
</feature>
<dbReference type="Proteomes" id="UP000441389">
    <property type="component" value="Unassembled WGS sequence"/>
</dbReference>
<dbReference type="InterPro" id="IPR011075">
    <property type="entry name" value="TetR_C"/>
</dbReference>
<dbReference type="Pfam" id="PF00440">
    <property type="entry name" value="TetR_N"/>
    <property type="match status" value="1"/>
</dbReference>
<gene>
    <name evidence="6" type="ORF">GON01_02545</name>
</gene>
<evidence type="ECO:0000256" key="1">
    <source>
        <dbReference type="ARBA" id="ARBA00023015"/>
    </source>
</evidence>
<evidence type="ECO:0000313" key="6">
    <source>
        <dbReference type="EMBL" id="MVO76820.1"/>
    </source>
</evidence>
<comment type="caution">
    <text evidence="6">The sequence shown here is derived from an EMBL/GenBank/DDBJ whole genome shotgun (WGS) entry which is preliminary data.</text>
</comment>
<dbReference type="GO" id="GO:0003700">
    <property type="term" value="F:DNA-binding transcription factor activity"/>
    <property type="evidence" value="ECO:0007669"/>
    <property type="project" value="TreeGrafter"/>
</dbReference>
<keyword evidence="1" id="KW-0805">Transcription regulation</keyword>
<dbReference type="InterPro" id="IPR009057">
    <property type="entry name" value="Homeodomain-like_sf"/>
</dbReference>
<keyword evidence="2 4" id="KW-0238">DNA-binding</keyword>
<evidence type="ECO:0000256" key="4">
    <source>
        <dbReference type="PROSITE-ProRule" id="PRU00335"/>
    </source>
</evidence>
<dbReference type="Gene3D" id="1.10.357.10">
    <property type="entry name" value="Tetracycline Repressor, domain 2"/>
    <property type="match status" value="1"/>
</dbReference>
<dbReference type="EMBL" id="WQMS01000002">
    <property type="protein sequence ID" value="MVO76820.1"/>
    <property type="molecule type" value="Genomic_DNA"/>
</dbReference>
<dbReference type="Pfam" id="PF16859">
    <property type="entry name" value="TetR_C_11"/>
    <property type="match status" value="1"/>
</dbReference>
<dbReference type="InterPro" id="IPR036271">
    <property type="entry name" value="Tet_transcr_reg_TetR-rel_C_sf"/>
</dbReference>
<dbReference type="SUPFAM" id="SSF46689">
    <property type="entry name" value="Homeodomain-like"/>
    <property type="match status" value="1"/>
</dbReference>
<dbReference type="AlphaFoldDB" id="A0A6I4IX96"/>
<evidence type="ECO:0000313" key="7">
    <source>
        <dbReference type="Proteomes" id="UP000441389"/>
    </source>
</evidence>